<evidence type="ECO:0000259" key="2">
    <source>
        <dbReference type="Pfam" id="PF03713"/>
    </source>
</evidence>
<evidence type="ECO:0000313" key="3">
    <source>
        <dbReference type="EMBL" id="ORV84331.1"/>
    </source>
</evidence>
<comment type="caution">
    <text evidence="3">The sequence shown here is derived from an EMBL/GenBank/DDBJ whole genome shotgun (WGS) entry which is preliminary data.</text>
</comment>
<dbReference type="AlphaFoldDB" id="A0A1X1WCP4"/>
<feature type="signal peptide" evidence="1">
    <location>
        <begin position="1"/>
        <end position="20"/>
    </location>
</feature>
<dbReference type="Gene3D" id="1.20.1260.10">
    <property type="match status" value="1"/>
</dbReference>
<dbReference type="Proteomes" id="UP000193622">
    <property type="component" value="Unassembled WGS sequence"/>
</dbReference>
<dbReference type="InterPro" id="IPR005183">
    <property type="entry name" value="DUF305_CopM-like"/>
</dbReference>
<dbReference type="InterPro" id="IPR012347">
    <property type="entry name" value="Ferritin-like"/>
</dbReference>
<reference evidence="3 4" key="1">
    <citation type="submission" date="2016-01" db="EMBL/GenBank/DDBJ databases">
        <title>The new phylogeny of the genus Mycobacterium.</title>
        <authorList>
            <person name="Tarcisio F."/>
            <person name="Conor M."/>
            <person name="Antonella G."/>
            <person name="Elisabetta G."/>
            <person name="Giulia F.S."/>
            <person name="Sara T."/>
            <person name="Anna F."/>
            <person name="Clotilde B."/>
            <person name="Roberto B."/>
            <person name="Veronica D.S."/>
            <person name="Fabio R."/>
            <person name="Monica P."/>
            <person name="Olivier J."/>
            <person name="Enrico T."/>
            <person name="Nicola S."/>
        </authorList>
    </citation>
    <scope>NUCLEOTIDE SEQUENCE [LARGE SCALE GENOMIC DNA]</scope>
    <source>
        <strain evidence="3 4">DSM 45541</strain>
    </source>
</reference>
<accession>A0A1X1WCP4</accession>
<feature type="domain" description="DUF305" evidence="2">
    <location>
        <begin position="52"/>
        <end position="213"/>
    </location>
</feature>
<name>A0A1X1WCP4_MYCIR</name>
<dbReference type="PANTHER" id="PTHR36933:SF1">
    <property type="entry name" value="SLL0788 PROTEIN"/>
    <property type="match status" value="1"/>
</dbReference>
<evidence type="ECO:0000313" key="4">
    <source>
        <dbReference type="Proteomes" id="UP000193622"/>
    </source>
</evidence>
<dbReference type="PANTHER" id="PTHR36933">
    <property type="entry name" value="SLL0788 PROTEIN"/>
    <property type="match status" value="1"/>
</dbReference>
<dbReference type="EMBL" id="LQPC01000047">
    <property type="protein sequence ID" value="ORV84331.1"/>
    <property type="molecule type" value="Genomic_DNA"/>
</dbReference>
<dbReference type="PROSITE" id="PS51257">
    <property type="entry name" value="PROKAR_LIPOPROTEIN"/>
    <property type="match status" value="1"/>
</dbReference>
<evidence type="ECO:0000256" key="1">
    <source>
        <dbReference type="SAM" id="SignalP"/>
    </source>
</evidence>
<protein>
    <submittedName>
        <fullName evidence="3">DUF305 domain-containing protein</fullName>
    </submittedName>
</protein>
<dbReference type="RefSeq" id="WP_085177077.1">
    <property type="nucleotide sequence ID" value="NZ_LQPC01000047.1"/>
</dbReference>
<gene>
    <name evidence="3" type="ORF">AWC12_23010</name>
</gene>
<dbReference type="Pfam" id="PF03713">
    <property type="entry name" value="DUF305"/>
    <property type="match status" value="1"/>
</dbReference>
<feature type="chain" id="PRO_5039384475" evidence="1">
    <location>
        <begin position="21"/>
        <end position="216"/>
    </location>
</feature>
<proteinExistence type="predicted"/>
<keyword evidence="1" id="KW-0732">Signal</keyword>
<organism evidence="3 4">
    <name type="scientific">Mycolicibacterium iranicum</name>
    <name type="common">Mycobacterium iranicum</name>
    <dbReference type="NCBI Taxonomy" id="912594"/>
    <lineage>
        <taxon>Bacteria</taxon>
        <taxon>Bacillati</taxon>
        <taxon>Actinomycetota</taxon>
        <taxon>Actinomycetes</taxon>
        <taxon>Mycobacteriales</taxon>
        <taxon>Mycobacteriaceae</taxon>
        <taxon>Mycolicibacterium</taxon>
    </lineage>
</organism>
<sequence length="216" mass="23104">MKGNTEYLTGVIFVAAVAVAACGGAATDQPGSSSTTSWTTSDGAANLHNQADVMFARHMIPHHQQAIEMSDIITTKSDIDPRVIELAGQIKSVQAAEIQQMQAWLDQWGMAGMPGMDGMPGMHGMPGMPGMPGMEGMPGMQGMVSPADMQAIRDAQGVDATRLFLVHMIKHHEGAIDMANNEIESGRFPEAIALSESIVTSQRKEIDVMNQILRSL</sequence>